<feature type="transmembrane region" description="Helical" evidence="8">
    <location>
        <begin position="522"/>
        <end position="541"/>
    </location>
</feature>
<dbReference type="Proteomes" id="UP000285773">
    <property type="component" value="Unassembled WGS sequence"/>
</dbReference>
<dbReference type="GO" id="GO:0070004">
    <property type="term" value="F:cysteine-type exopeptidase activity"/>
    <property type="evidence" value="ECO:0007669"/>
    <property type="project" value="InterPro"/>
</dbReference>
<comment type="catalytic activity">
    <reaction evidence="1">
        <text>an L-aminoacyl-L-amino acid + H2O = 2 an L-alpha-amino acid</text>
        <dbReference type="Rhea" id="RHEA:48940"/>
        <dbReference type="ChEBI" id="CHEBI:15377"/>
        <dbReference type="ChEBI" id="CHEBI:59869"/>
        <dbReference type="ChEBI" id="CHEBI:77460"/>
        <dbReference type="EC" id="3.4.13.19"/>
    </reaction>
</comment>
<dbReference type="Gene3D" id="3.60.60.10">
    <property type="entry name" value="Penicillin V Acylase, Chain A"/>
    <property type="match status" value="1"/>
</dbReference>
<feature type="chain" id="PRO_5019518908" description="Dipeptidase" evidence="9">
    <location>
        <begin position="26"/>
        <end position="553"/>
    </location>
</feature>
<keyword evidence="5 6" id="KW-0224">Dipeptidase</keyword>
<feature type="coiled-coil region" evidence="7">
    <location>
        <begin position="461"/>
        <end position="495"/>
    </location>
</feature>
<keyword evidence="8" id="KW-0472">Membrane</keyword>
<comment type="similarity">
    <text evidence="2 6">Belongs to the peptidase C69 family.</text>
</comment>
<evidence type="ECO:0000256" key="1">
    <source>
        <dbReference type="ARBA" id="ARBA00001670"/>
    </source>
</evidence>
<evidence type="ECO:0000313" key="11">
    <source>
        <dbReference type="Proteomes" id="UP000285773"/>
    </source>
</evidence>
<dbReference type="NCBIfam" id="NF033678">
    <property type="entry name" value="C69_fam_dipept"/>
    <property type="match status" value="1"/>
</dbReference>
<dbReference type="RefSeq" id="WP_118095565.1">
    <property type="nucleotide sequence ID" value="NZ_QSIO01000001.1"/>
</dbReference>
<dbReference type="AlphaFoldDB" id="A0A414CN05"/>
<proteinExistence type="inferred from homology"/>
<gene>
    <name evidence="10" type="ORF">DW820_04555</name>
</gene>
<dbReference type="EC" id="3.4.-.-" evidence="6"/>
<comment type="caution">
    <text evidence="10">The sequence shown here is derived from an EMBL/GenBank/DDBJ whole genome shotgun (WGS) entry which is preliminary data.</text>
</comment>
<evidence type="ECO:0000256" key="6">
    <source>
        <dbReference type="RuleBase" id="RU364089"/>
    </source>
</evidence>
<accession>A0A414CN05</accession>
<feature type="signal peptide" evidence="9">
    <location>
        <begin position="1"/>
        <end position="25"/>
    </location>
</feature>
<evidence type="ECO:0000256" key="5">
    <source>
        <dbReference type="ARBA" id="ARBA00022997"/>
    </source>
</evidence>
<dbReference type="InterPro" id="IPR005322">
    <property type="entry name" value="Peptidase_C69"/>
</dbReference>
<keyword evidence="7" id="KW-0175">Coiled coil</keyword>
<dbReference type="GO" id="GO:0006508">
    <property type="term" value="P:proteolysis"/>
    <property type="evidence" value="ECO:0007669"/>
    <property type="project" value="UniProtKB-KW"/>
</dbReference>
<keyword evidence="8" id="KW-1133">Transmembrane helix</keyword>
<evidence type="ECO:0000313" key="10">
    <source>
        <dbReference type="EMBL" id="RHC96398.1"/>
    </source>
</evidence>
<dbReference type="PANTHER" id="PTHR12994">
    <property type="entry name" value="SECERNIN"/>
    <property type="match status" value="1"/>
</dbReference>
<evidence type="ECO:0000256" key="2">
    <source>
        <dbReference type="ARBA" id="ARBA00007225"/>
    </source>
</evidence>
<evidence type="ECO:0000256" key="7">
    <source>
        <dbReference type="SAM" id="Coils"/>
    </source>
</evidence>
<protein>
    <recommendedName>
        <fullName evidence="6">Dipeptidase</fullName>
        <ecNumber evidence="6">3.4.-.-</ecNumber>
    </recommendedName>
</protein>
<keyword evidence="3 6" id="KW-0645">Protease</keyword>
<keyword evidence="4 6" id="KW-0378">Hydrolase</keyword>
<reference evidence="10 11" key="1">
    <citation type="submission" date="2018-08" db="EMBL/GenBank/DDBJ databases">
        <title>A genome reference for cultivated species of the human gut microbiota.</title>
        <authorList>
            <person name="Zou Y."/>
            <person name="Xue W."/>
            <person name="Luo G."/>
        </authorList>
    </citation>
    <scope>NUCLEOTIDE SEQUENCE [LARGE SCALE GENOMIC DNA]</scope>
    <source>
        <strain evidence="10 11">AM33-3BH</strain>
    </source>
</reference>
<evidence type="ECO:0000256" key="4">
    <source>
        <dbReference type="ARBA" id="ARBA00022801"/>
    </source>
</evidence>
<dbReference type="GO" id="GO:0016805">
    <property type="term" value="F:dipeptidase activity"/>
    <property type="evidence" value="ECO:0007669"/>
    <property type="project" value="UniProtKB-KW"/>
</dbReference>
<organism evidence="10 11">
    <name type="scientific">Streptococcus parasanguinis</name>
    <dbReference type="NCBI Taxonomy" id="1318"/>
    <lineage>
        <taxon>Bacteria</taxon>
        <taxon>Bacillati</taxon>
        <taxon>Bacillota</taxon>
        <taxon>Bacilli</taxon>
        <taxon>Lactobacillales</taxon>
        <taxon>Streptococcaceae</taxon>
        <taxon>Streptococcus</taxon>
    </lineage>
</organism>
<name>A0A414CN05_STRPA</name>
<sequence>MKKHYFRSAVAALLPLLLIAQPVEACTGFIIGKKLTADGSTLVGRTEDLEPNHNKNFVVRERVYNKKGAIFEDAANGFQYPLPEISYKYTAVPDVTPDQGIFDEAGFNEYGVSISATVSASANDKIQKVDPYVKDGLAESGLTSIVLPSVKTAREGVELIAKIVEEKGAAEGNIVTIADKEGVWYMEILSGHQYAAILFPEDRFAVFPNTFFLGHVDLSDTERTIASKDLEKVAKEANSYKEVDGKFHVSQSYNPPLQEADRSRVWSGIKSLDPSSPVKYDDASFDLLHTTDRKLTLRDAMNLQRNRLEGTKYKPQDQMELDGKGIPKKGEFDAVYKYPISNPNVMEAHIFQLKDEVPASAGGGTMWLSMGSPRNAPYLPYYGNILNTYQAYQELGDHYNDRSWYWTISRINDLVAKYPDLFEDGAIRTEMERLESQWMVEQDLSDQEQIALASQPEEASKKATEESLARAEKTFERLQEIRKEAEQKVADEHGKSALQDLDDEEDAAYEEKIDLVEFDYDYILAAGLFGATLLAIVIYLIRSKKQKGGKQDD</sequence>
<dbReference type="Pfam" id="PF03577">
    <property type="entry name" value="Peptidase_C69"/>
    <property type="match status" value="1"/>
</dbReference>
<keyword evidence="9" id="KW-0732">Signal</keyword>
<evidence type="ECO:0000256" key="8">
    <source>
        <dbReference type="SAM" id="Phobius"/>
    </source>
</evidence>
<keyword evidence="8" id="KW-0812">Transmembrane</keyword>
<dbReference type="PANTHER" id="PTHR12994:SF17">
    <property type="entry name" value="LD30995P"/>
    <property type="match status" value="1"/>
</dbReference>
<evidence type="ECO:0000256" key="3">
    <source>
        <dbReference type="ARBA" id="ARBA00022670"/>
    </source>
</evidence>
<dbReference type="EMBL" id="QSIO01000001">
    <property type="protein sequence ID" value="RHC96398.1"/>
    <property type="molecule type" value="Genomic_DNA"/>
</dbReference>
<dbReference type="InterPro" id="IPR047804">
    <property type="entry name" value="C69_dipept_A-like"/>
</dbReference>
<evidence type="ECO:0000256" key="9">
    <source>
        <dbReference type="SAM" id="SignalP"/>
    </source>
</evidence>